<evidence type="ECO:0000256" key="3">
    <source>
        <dbReference type="PROSITE-ProRule" id="PRU00335"/>
    </source>
</evidence>
<feature type="domain" description="HTH tetR-type" evidence="4">
    <location>
        <begin position="10"/>
        <end position="70"/>
    </location>
</feature>
<dbReference type="InterPro" id="IPR001647">
    <property type="entry name" value="HTH_TetR"/>
</dbReference>
<proteinExistence type="predicted"/>
<keyword evidence="1" id="KW-0678">Repressor</keyword>
<dbReference type="PROSITE" id="PS50977">
    <property type="entry name" value="HTH_TETR_2"/>
    <property type="match status" value="1"/>
</dbReference>
<dbReference type="EMBL" id="JARULN010000013">
    <property type="protein sequence ID" value="MDG5754779.1"/>
    <property type="molecule type" value="Genomic_DNA"/>
</dbReference>
<evidence type="ECO:0000259" key="4">
    <source>
        <dbReference type="PROSITE" id="PS50977"/>
    </source>
</evidence>
<sequence length="204" mass="24103">MPKVSEEYKERKRELLLESALQCFSEKGYYATTIDDIAAYSKTSKGFIYNYFNSKEELYIALMEERTSRTFTALRERFATIEGATGKIKELFRMYREAKVGLQWQGLIRVHMEFWIHSARHENLRDIMVSRYKYQYRDFLKEIIEEGKASGEFEAHVDATVIASMFWGIIDGLSLHYSVIGDEYEYRSHFIQAEQMVLLYVGKK</sequence>
<evidence type="ECO:0000313" key="6">
    <source>
        <dbReference type="Proteomes" id="UP001218246"/>
    </source>
</evidence>
<comment type="caution">
    <text evidence="5">The sequence shown here is derived from an EMBL/GenBank/DDBJ whole genome shotgun (WGS) entry which is preliminary data.</text>
</comment>
<reference evidence="5 6" key="1">
    <citation type="submission" date="2023-04" db="EMBL/GenBank/DDBJ databases">
        <title>Ectobacillus antri isolated from activated sludge.</title>
        <authorList>
            <person name="Yan P."/>
            <person name="Liu X."/>
        </authorList>
    </citation>
    <scope>NUCLEOTIDE SEQUENCE [LARGE SCALE GENOMIC DNA]</scope>
    <source>
        <strain evidence="5 6">C18H</strain>
    </source>
</reference>
<gene>
    <name evidence="5" type="ORF">P6P90_12470</name>
</gene>
<keyword evidence="2 3" id="KW-0238">DNA-binding</keyword>
<evidence type="ECO:0000313" key="5">
    <source>
        <dbReference type="EMBL" id="MDG5754779.1"/>
    </source>
</evidence>
<dbReference type="InterPro" id="IPR050624">
    <property type="entry name" value="HTH-type_Tx_Regulator"/>
</dbReference>
<evidence type="ECO:0000256" key="2">
    <source>
        <dbReference type="ARBA" id="ARBA00023125"/>
    </source>
</evidence>
<dbReference type="Gene3D" id="1.10.357.10">
    <property type="entry name" value="Tetracycline Repressor, domain 2"/>
    <property type="match status" value="1"/>
</dbReference>
<dbReference type="InterPro" id="IPR036271">
    <property type="entry name" value="Tet_transcr_reg_TetR-rel_C_sf"/>
</dbReference>
<evidence type="ECO:0000256" key="1">
    <source>
        <dbReference type="ARBA" id="ARBA00022491"/>
    </source>
</evidence>
<name>A0ABT6H6C2_9BACI</name>
<dbReference type="SUPFAM" id="SSF46689">
    <property type="entry name" value="Homeodomain-like"/>
    <property type="match status" value="1"/>
</dbReference>
<dbReference type="Pfam" id="PF00440">
    <property type="entry name" value="TetR_N"/>
    <property type="match status" value="1"/>
</dbReference>
<dbReference type="SUPFAM" id="SSF48498">
    <property type="entry name" value="Tetracyclin repressor-like, C-terminal domain"/>
    <property type="match status" value="1"/>
</dbReference>
<dbReference type="PANTHER" id="PTHR43479:SF11">
    <property type="entry name" value="ACREF_ENVCD OPERON REPRESSOR-RELATED"/>
    <property type="match status" value="1"/>
</dbReference>
<dbReference type="Pfam" id="PF17922">
    <property type="entry name" value="TetR_C_17"/>
    <property type="match status" value="1"/>
</dbReference>
<dbReference type="InterPro" id="IPR041612">
    <property type="entry name" value="YfiR_C"/>
</dbReference>
<dbReference type="Gene3D" id="1.10.10.60">
    <property type="entry name" value="Homeodomain-like"/>
    <property type="match status" value="1"/>
</dbReference>
<dbReference type="PRINTS" id="PR00455">
    <property type="entry name" value="HTHTETR"/>
</dbReference>
<accession>A0ABT6H6C2</accession>
<organism evidence="5 6">
    <name type="scientific">Ectobacillus antri</name>
    <dbReference type="NCBI Taxonomy" id="2486280"/>
    <lineage>
        <taxon>Bacteria</taxon>
        <taxon>Bacillati</taxon>
        <taxon>Bacillota</taxon>
        <taxon>Bacilli</taxon>
        <taxon>Bacillales</taxon>
        <taxon>Bacillaceae</taxon>
        <taxon>Ectobacillus</taxon>
    </lineage>
</organism>
<dbReference type="Proteomes" id="UP001218246">
    <property type="component" value="Unassembled WGS sequence"/>
</dbReference>
<dbReference type="InterPro" id="IPR009057">
    <property type="entry name" value="Homeodomain-like_sf"/>
</dbReference>
<dbReference type="PANTHER" id="PTHR43479">
    <property type="entry name" value="ACREF/ENVCD OPERON REPRESSOR-RELATED"/>
    <property type="match status" value="1"/>
</dbReference>
<protein>
    <submittedName>
        <fullName evidence="5">TetR/AcrR family transcriptional regulator</fullName>
    </submittedName>
</protein>
<dbReference type="RefSeq" id="WP_278018454.1">
    <property type="nucleotide sequence ID" value="NZ_JARRRY010000013.1"/>
</dbReference>
<keyword evidence="6" id="KW-1185">Reference proteome</keyword>
<feature type="DNA-binding region" description="H-T-H motif" evidence="3">
    <location>
        <begin position="33"/>
        <end position="52"/>
    </location>
</feature>